<organism evidence="2 3">
    <name type="scientific">Streptomyces niveus</name>
    <name type="common">Streptomyces spheroides</name>
    <dbReference type="NCBI Taxonomy" id="193462"/>
    <lineage>
        <taxon>Bacteria</taxon>
        <taxon>Bacillati</taxon>
        <taxon>Actinomycetota</taxon>
        <taxon>Actinomycetes</taxon>
        <taxon>Kitasatosporales</taxon>
        <taxon>Streptomycetaceae</taxon>
        <taxon>Streptomyces</taxon>
    </lineage>
</organism>
<feature type="region of interest" description="Disordered" evidence="1">
    <location>
        <begin position="1"/>
        <end position="168"/>
    </location>
</feature>
<accession>A0A1U9QXC5</accession>
<protein>
    <submittedName>
        <fullName evidence="2">Uncharacterized protein</fullName>
    </submittedName>
</protein>
<evidence type="ECO:0000313" key="3">
    <source>
        <dbReference type="Proteomes" id="UP000189677"/>
    </source>
</evidence>
<dbReference type="KEGG" id="snw:BBN63_24680"/>
<dbReference type="OrthoDB" id="3217284at2"/>
<feature type="compositionally biased region" description="Basic and acidic residues" evidence="1">
    <location>
        <begin position="130"/>
        <end position="141"/>
    </location>
</feature>
<evidence type="ECO:0000313" key="2">
    <source>
        <dbReference type="EMBL" id="AQU68908.1"/>
    </source>
</evidence>
<name>A0A1U9QXC5_STRNV</name>
<gene>
    <name evidence="2" type="ORF">BBN63_24680</name>
</gene>
<sequence length="256" mass="27753">MTYDPYEAKETKDTKHTKDARDAGATRNGGDDRQEHDKDRRTTADKVERALRSERGSKPATPVVPLSESDPAAAGVGRDTGSRPARPTTPPPVPPPVTPSAAPPATPPKAAPATAARPEKDPFAVPVQDPVHEMEARDTRTDSTPARETAPGRTPESAPAQTPRLIPQDECDKLNLRLQEALSTFIDGPRRSVEEAADVLEETAKRLTTALAERPRHLRDSWDAGGGKNGASTADTEDLRLALRSYREVTERLLRI</sequence>
<reference evidence="2 3" key="1">
    <citation type="submission" date="2016-11" db="EMBL/GenBank/DDBJ databases">
        <title>Complete genome sequence of Streptomyces niveus SCSIO 3406.</title>
        <authorList>
            <person name="Zhu Q."/>
            <person name="Cheng W."/>
            <person name="Song Y."/>
            <person name="Li Q."/>
            <person name="Ju J."/>
        </authorList>
    </citation>
    <scope>NUCLEOTIDE SEQUENCE [LARGE SCALE GENOMIC DNA]</scope>
    <source>
        <strain evidence="2 3">SCSIO 3406</strain>
    </source>
</reference>
<dbReference type="AlphaFoldDB" id="A0A1U9QXC5"/>
<evidence type="ECO:0000256" key="1">
    <source>
        <dbReference type="SAM" id="MobiDB-lite"/>
    </source>
</evidence>
<feature type="compositionally biased region" description="Pro residues" evidence="1">
    <location>
        <begin position="87"/>
        <end position="110"/>
    </location>
</feature>
<dbReference type="Proteomes" id="UP000189677">
    <property type="component" value="Chromosome"/>
</dbReference>
<keyword evidence="3" id="KW-1185">Reference proteome</keyword>
<proteinExistence type="predicted"/>
<dbReference type="RefSeq" id="WP_078077536.1">
    <property type="nucleotide sequence ID" value="NZ_CP018047.1"/>
</dbReference>
<dbReference type="EMBL" id="CP018047">
    <property type="protein sequence ID" value="AQU68908.1"/>
    <property type="molecule type" value="Genomic_DNA"/>
</dbReference>
<feature type="compositionally biased region" description="Basic and acidic residues" evidence="1">
    <location>
        <begin position="1"/>
        <end position="57"/>
    </location>
</feature>